<dbReference type="InterPro" id="IPR013602">
    <property type="entry name" value="Dynein_heavy_linker"/>
</dbReference>
<organism evidence="2 3">
    <name type="scientific">Fopius arisanus</name>
    <dbReference type="NCBI Taxonomy" id="64838"/>
    <lineage>
        <taxon>Eukaryota</taxon>
        <taxon>Metazoa</taxon>
        <taxon>Ecdysozoa</taxon>
        <taxon>Arthropoda</taxon>
        <taxon>Hexapoda</taxon>
        <taxon>Insecta</taxon>
        <taxon>Pterygota</taxon>
        <taxon>Neoptera</taxon>
        <taxon>Endopterygota</taxon>
        <taxon>Hymenoptera</taxon>
        <taxon>Apocrita</taxon>
        <taxon>Ichneumonoidea</taxon>
        <taxon>Braconidae</taxon>
        <taxon>Opiinae</taxon>
        <taxon>Fopius</taxon>
    </lineage>
</organism>
<dbReference type="GO" id="GO:0051959">
    <property type="term" value="F:dynein light intermediate chain binding"/>
    <property type="evidence" value="ECO:0007669"/>
    <property type="project" value="InterPro"/>
</dbReference>
<keyword evidence="2" id="KW-1185">Reference proteome</keyword>
<name>A0A9R1SVD1_9HYME</name>
<dbReference type="GeneID" id="105263354"/>
<dbReference type="KEGG" id="fas:105263354"/>
<dbReference type="GO" id="GO:0007018">
    <property type="term" value="P:microtubule-based movement"/>
    <property type="evidence" value="ECO:0007669"/>
    <property type="project" value="InterPro"/>
</dbReference>
<dbReference type="GO" id="GO:0045505">
    <property type="term" value="F:dynein intermediate chain binding"/>
    <property type="evidence" value="ECO:0007669"/>
    <property type="project" value="InterPro"/>
</dbReference>
<gene>
    <name evidence="3" type="primary">LOC105263354</name>
</gene>
<dbReference type="PANTHER" id="PTHR45703">
    <property type="entry name" value="DYNEIN HEAVY CHAIN"/>
    <property type="match status" value="1"/>
</dbReference>
<dbReference type="PANTHER" id="PTHR45703:SF36">
    <property type="entry name" value="DYNEIN HEAVY CHAIN, CYTOPLASMIC"/>
    <property type="match status" value="1"/>
</dbReference>
<dbReference type="GO" id="GO:0030286">
    <property type="term" value="C:dynein complex"/>
    <property type="evidence" value="ECO:0007669"/>
    <property type="project" value="InterPro"/>
</dbReference>
<evidence type="ECO:0000313" key="3">
    <source>
        <dbReference type="RefSeq" id="XP_011297825.1"/>
    </source>
</evidence>
<dbReference type="InterPro" id="IPR026983">
    <property type="entry name" value="DHC"/>
</dbReference>
<dbReference type="AlphaFoldDB" id="A0A9R1SVD1"/>
<feature type="domain" description="Dynein heavy chain linker" evidence="1">
    <location>
        <begin position="682"/>
        <end position="831"/>
    </location>
</feature>
<evidence type="ECO:0000259" key="1">
    <source>
        <dbReference type="Pfam" id="PF08393"/>
    </source>
</evidence>
<dbReference type="OrthoDB" id="447173at2759"/>
<accession>A0A9R1SVD1</accession>
<dbReference type="RefSeq" id="XP_011297825.1">
    <property type="nucleotide sequence ID" value="XM_011299523.1"/>
</dbReference>
<proteinExistence type="predicted"/>
<evidence type="ECO:0000313" key="2">
    <source>
        <dbReference type="Proteomes" id="UP000694866"/>
    </source>
</evidence>
<reference evidence="3" key="1">
    <citation type="submission" date="2025-08" db="UniProtKB">
        <authorList>
            <consortium name="RefSeq"/>
        </authorList>
    </citation>
    <scope>IDENTIFICATION</scope>
    <source>
        <strain evidence="3">USDA-PBARC FA_bdor</strain>
        <tissue evidence="3">Whole organism</tissue>
    </source>
</reference>
<protein>
    <submittedName>
        <fullName evidence="3">Dynein heavy chain 6, axonemal isoform X1</fullName>
    </submittedName>
</protein>
<dbReference type="Pfam" id="PF08393">
    <property type="entry name" value="DHC_N2"/>
    <property type="match status" value="1"/>
</dbReference>
<dbReference type="Proteomes" id="UP000694866">
    <property type="component" value="Unplaced"/>
</dbReference>
<sequence length="832" mass="95987">MGGNVDGWGPRDGELNPLEVSALVSGDRTGRFVYIRHAFKRSSKLFAPYTYKLVSHRDVNQCYMTVSASGVTLHIPGEMTFTPLSMWNREYKKYLILVELKLFRVYRTWKAFYVWRRTIITARITRAMKFIQDNLFLCEEGLRTALMRALDLQWILAESNFIKLSRSKEETVFHFVEIQFTKIEDMKEKLKVLRGSAVDTLIDACVNSLAGDGYLNISGGVGARKEEDSSMSFIQEARRRNKIDRLSRFIGLADYISIFLLMKLLENTYFEFLNVITSCTKLLPDEERLKSDEKLDGADGDDQVFDLDVRSYIEIDMILSNDTGDVAIDPALKIFHLIISKIQNHWEKCLREILESHPSSVRFDNSLGSVIPCGYSKSRVGDAERLSNIIKNSLPIQNYKEELTKELNLNTNAVDLFCKRFGVIETFYKSMRACTEEIIRGNESIEVFRNWCTEYREKEEEIEEIVDTQVLGIFMVHLDGLKTQALSLLFYNRGIIADVIPKIGKSKVDILLSKILDDTTYLDTDPTTADCFANYVEFINDAQRRIDSMEIDGDYVKDLYDITEEFAIPVDPEDFANYLMINVALTSLKIAVADRLKKRDDLIAKFNEQISNDVRKLTDDVSVINELISESWLLDPASEPAICLKTLKDLDSNLQECIKIVDKYQDYQKSFDLETIRLDILDLVRREIHLRILLWECILLWEESSRRWYEGDFRDLNPEEMTQTTDQLKDNVGELETGLGRRPIVLNLKENVGQVRDKLPTISCLRNKHLRRRHWLEVEAILNYKFKPDVRITLTLIEGLGAFAYSQELMNISGRATSEANQEAILNRIDDA</sequence>